<organism evidence="2 3">
    <name type="scientific">Cerrena zonata</name>
    <dbReference type="NCBI Taxonomy" id="2478898"/>
    <lineage>
        <taxon>Eukaryota</taxon>
        <taxon>Fungi</taxon>
        <taxon>Dikarya</taxon>
        <taxon>Basidiomycota</taxon>
        <taxon>Agaricomycotina</taxon>
        <taxon>Agaricomycetes</taxon>
        <taxon>Polyporales</taxon>
        <taxon>Cerrenaceae</taxon>
        <taxon>Cerrena</taxon>
    </lineage>
</organism>
<feature type="compositionally biased region" description="Pro residues" evidence="1">
    <location>
        <begin position="214"/>
        <end position="229"/>
    </location>
</feature>
<evidence type="ECO:0000313" key="2">
    <source>
        <dbReference type="EMBL" id="KAK7684351.1"/>
    </source>
</evidence>
<comment type="caution">
    <text evidence="2">The sequence shown here is derived from an EMBL/GenBank/DDBJ whole genome shotgun (WGS) entry which is preliminary data.</text>
</comment>
<protein>
    <recommendedName>
        <fullName evidence="4">Myb/SANT-like domain-containing protein</fullName>
    </recommendedName>
</protein>
<feature type="region of interest" description="Disordered" evidence="1">
    <location>
        <begin position="162"/>
        <end position="235"/>
    </location>
</feature>
<dbReference type="EMBL" id="JASBNA010000026">
    <property type="protein sequence ID" value="KAK7684351.1"/>
    <property type="molecule type" value="Genomic_DNA"/>
</dbReference>
<dbReference type="Proteomes" id="UP001385951">
    <property type="component" value="Unassembled WGS sequence"/>
</dbReference>
<keyword evidence="3" id="KW-1185">Reference proteome</keyword>
<gene>
    <name evidence="2" type="ORF">QCA50_012675</name>
</gene>
<reference evidence="2 3" key="1">
    <citation type="submission" date="2022-09" db="EMBL/GenBank/DDBJ databases">
        <authorList>
            <person name="Palmer J.M."/>
        </authorList>
    </citation>
    <scope>NUCLEOTIDE SEQUENCE [LARGE SCALE GENOMIC DNA]</scope>
    <source>
        <strain evidence="2 3">DSM 7382</strain>
    </source>
</reference>
<evidence type="ECO:0000313" key="3">
    <source>
        <dbReference type="Proteomes" id="UP001385951"/>
    </source>
</evidence>
<evidence type="ECO:0000256" key="1">
    <source>
        <dbReference type="SAM" id="MobiDB-lite"/>
    </source>
</evidence>
<feature type="region of interest" description="Disordered" evidence="1">
    <location>
        <begin position="289"/>
        <end position="318"/>
    </location>
</feature>
<feature type="compositionally biased region" description="Basic and acidic residues" evidence="1">
    <location>
        <begin position="308"/>
        <end position="318"/>
    </location>
</feature>
<evidence type="ECO:0008006" key="4">
    <source>
        <dbReference type="Google" id="ProtNLM"/>
    </source>
</evidence>
<name>A0AAW0FU76_9APHY</name>
<sequence>MLSTAPQVTTGLGYQILRNPPIKGVYIPAEEATGNAYWTLDCCRLVIETLQPFVAAAGDGLKFKPAHLESTALVLNAHIVHGGRKSAKGVKQKVAELNGIYSVITYVKGLSGLTWSDVHSASITPADESVWKDITKHHPAATPFCNQGWDLYENFATLKPPKPKGSHVYRASSGARGPTQNSAAPPPSELAPSQTVNSCALTPPPLITLDAQPPQSPSPLPATPPPVVPSVPKRIRSPSVNNVTVTATPFSKRPRTNTTHDALSHLGDSIEKFGMNVEQSATCMAAARTSQPGLESSPLRRTHASRMVQEKEQWLTED</sequence>
<proteinExistence type="predicted"/>
<dbReference type="AlphaFoldDB" id="A0AAW0FU76"/>
<accession>A0AAW0FU76</accession>